<feature type="region of interest" description="Disordered" evidence="12">
    <location>
        <begin position="311"/>
        <end position="350"/>
    </location>
</feature>
<dbReference type="InterPro" id="IPR036188">
    <property type="entry name" value="FAD/NAD-bd_sf"/>
</dbReference>
<evidence type="ECO:0000256" key="6">
    <source>
        <dbReference type="ARBA" id="ARBA00022827"/>
    </source>
</evidence>
<dbReference type="UniPathway" id="UPA00251">
    <property type="reaction ID" value="UER00324"/>
</dbReference>
<name>A0A4Q1BS99_TREME</name>
<dbReference type="Gene3D" id="3.50.50.60">
    <property type="entry name" value="FAD/NAD(P)-binding domain"/>
    <property type="match status" value="1"/>
</dbReference>
<evidence type="ECO:0000256" key="12">
    <source>
        <dbReference type="SAM" id="MobiDB-lite"/>
    </source>
</evidence>
<evidence type="ECO:0000259" key="13">
    <source>
        <dbReference type="Pfam" id="PF01593"/>
    </source>
</evidence>
<dbReference type="PANTHER" id="PTHR42923:SF3">
    <property type="entry name" value="PROTOPORPHYRINOGEN OXIDASE"/>
    <property type="match status" value="1"/>
</dbReference>
<evidence type="ECO:0000256" key="2">
    <source>
        <dbReference type="ARBA" id="ARBA00005073"/>
    </source>
</evidence>
<comment type="subcellular location">
    <subcellularLocation>
        <location evidence="11">Mitochondrion inner membrane</location>
    </subcellularLocation>
</comment>
<dbReference type="Pfam" id="PF01593">
    <property type="entry name" value="Amino_oxidase"/>
    <property type="match status" value="2"/>
</dbReference>
<dbReference type="EMBL" id="SDIL01000014">
    <property type="protein sequence ID" value="RXK40826.1"/>
    <property type="molecule type" value="Genomic_DNA"/>
</dbReference>
<dbReference type="Gene3D" id="3.90.660.20">
    <property type="entry name" value="Protoporphyrinogen oxidase, mitochondrial, domain 2"/>
    <property type="match status" value="1"/>
</dbReference>
<keyword evidence="8 11" id="KW-0350">Heme biosynthesis</keyword>
<dbReference type="GO" id="GO:0006782">
    <property type="term" value="P:protoporphyrinogen IX biosynthetic process"/>
    <property type="evidence" value="ECO:0007669"/>
    <property type="project" value="UniProtKB-UniRule"/>
</dbReference>
<feature type="domain" description="Amine oxidase" evidence="13">
    <location>
        <begin position="352"/>
        <end position="580"/>
    </location>
</feature>
<comment type="catalytic activity">
    <reaction evidence="10 11">
        <text>protoporphyrinogen IX + 3 O2 = protoporphyrin IX + 3 H2O2</text>
        <dbReference type="Rhea" id="RHEA:25576"/>
        <dbReference type="ChEBI" id="CHEBI:15379"/>
        <dbReference type="ChEBI" id="CHEBI:16240"/>
        <dbReference type="ChEBI" id="CHEBI:57306"/>
        <dbReference type="ChEBI" id="CHEBI:57307"/>
        <dbReference type="EC" id="1.3.3.4"/>
    </reaction>
</comment>
<dbReference type="FunCoup" id="A0A4Q1BS99">
    <property type="interactions" value="191"/>
</dbReference>
<comment type="caution">
    <text evidence="14">The sequence shown here is derived from an EMBL/GenBank/DDBJ whole genome shotgun (WGS) entry which is preliminary data.</text>
</comment>
<dbReference type="PANTHER" id="PTHR42923">
    <property type="entry name" value="PROTOPORPHYRINOGEN OXIDASE"/>
    <property type="match status" value="1"/>
</dbReference>
<dbReference type="SUPFAM" id="SSF51905">
    <property type="entry name" value="FAD/NAD(P)-binding domain"/>
    <property type="match status" value="1"/>
</dbReference>
<comment type="cofactor">
    <cofactor evidence="11">
        <name>FAD</name>
        <dbReference type="ChEBI" id="CHEBI:57692"/>
    </cofactor>
    <text evidence="11">Binds 1 FAD per subunit.</text>
</comment>
<dbReference type="NCBIfam" id="TIGR00562">
    <property type="entry name" value="proto_IX_ox"/>
    <property type="match status" value="1"/>
</dbReference>
<comment type="pathway">
    <text evidence="2 11">Porphyrin-containing compound metabolism; protoporphyrin-IX biosynthesis; protoporphyrin-IX from protoporphyrinogen-IX: step 1/1.</text>
</comment>
<sequence>MTPPRRIIILGGGIAGLTAAYRLSSLLPSSKITLLETTDRLGGWVRSVPYRVTSLDELGRASTKDVVLDSGPRTLRPRGSKGAMSTLRLANLGLESSIIPIPKSHPSAKSRFILDPNTYTLTKLPSGISDFFKLQPPLLRGLLKSLLLEPFASLRRIPNINSKPHYEHSVMSKQTERGKDETVDSFISRRFGKPMTLLVSSMIHGIYATSSSVLSVRSSPFAYAWKTERKYGSIIPYIFLPRHDPSVPTLDMKEDDYMNDLKKQSSDWSLYGLKGGLESLTSKLISQLVQSKNVDIHLSSKVTSIEISSLDPSFTSEPSSYPIPSNKKPTTNSDSVSTGNYSHSDPSNLSNNVKVYTSQNTFIADCIISTLPPSTLSHLLPLSQLGVNPSTTVGVINLLYPLDPKHVHPEGFGYLIPKSTRRQNLEGVLGVIFDSTALPGVDSSEGFTKLTVMIGGPYWSNFDPSYNPSLISQTPNSGRSNGRIEDQKEIFKIPKEEELSELALKHLHRVFPNLERTKPLLNISHLHKDCIPTYLPGHGDRLRKTHEDILSKNWGGRLILAGNGYGGVGVNDSVWSAECAVKGVMEWRQITGLEDWAKWE</sequence>
<keyword evidence="15" id="KW-1185">Reference proteome</keyword>
<evidence type="ECO:0000256" key="9">
    <source>
        <dbReference type="ARBA" id="ARBA00023244"/>
    </source>
</evidence>
<comment type="similarity">
    <text evidence="3 11">Belongs to the protoporphyrinogen/coproporphyrinogen oxidase family. Protoporphyrinogen oxidase subfamily.</text>
</comment>
<dbReference type="STRING" id="5217.A0A4Q1BS99"/>
<dbReference type="EC" id="1.3.3.4" evidence="4 11"/>
<dbReference type="OrthoDB" id="438553at2759"/>
<keyword evidence="5 11" id="KW-0285">Flavoprotein</keyword>
<dbReference type="AlphaFoldDB" id="A0A4Q1BS99"/>
<dbReference type="GO" id="GO:0005743">
    <property type="term" value="C:mitochondrial inner membrane"/>
    <property type="evidence" value="ECO:0007669"/>
    <property type="project" value="UniProtKB-SubCell"/>
</dbReference>
<keyword evidence="9 11" id="KW-0627">Porphyrin biosynthesis</keyword>
<dbReference type="VEuPathDB" id="FungiDB:TREMEDRAFT_24336"/>
<comment type="function">
    <text evidence="1 11">Catalyzes the 6-electron oxidation of protoporphyrinogen-IX to form protoporphyrin-IX.</text>
</comment>
<gene>
    <name evidence="14" type="ORF">M231_01885</name>
</gene>
<dbReference type="InParanoid" id="A0A4Q1BS99"/>
<evidence type="ECO:0000256" key="3">
    <source>
        <dbReference type="ARBA" id="ARBA00010551"/>
    </source>
</evidence>
<dbReference type="Proteomes" id="UP000289152">
    <property type="component" value="Unassembled WGS sequence"/>
</dbReference>
<protein>
    <recommendedName>
        <fullName evidence="4 11">Protoporphyrinogen oxidase</fullName>
        <ecNumber evidence="4 11">1.3.3.4</ecNumber>
    </recommendedName>
</protein>
<dbReference type="SUPFAM" id="SSF54373">
    <property type="entry name" value="FAD-linked reductases, C-terminal domain"/>
    <property type="match status" value="1"/>
</dbReference>
<evidence type="ECO:0000256" key="8">
    <source>
        <dbReference type="ARBA" id="ARBA00023133"/>
    </source>
</evidence>
<accession>A0A4Q1BS99</accession>
<dbReference type="InterPro" id="IPR002937">
    <property type="entry name" value="Amino_oxidase"/>
</dbReference>
<keyword evidence="7 11" id="KW-0560">Oxidoreductase</keyword>
<proteinExistence type="inferred from homology"/>
<organism evidence="14 15">
    <name type="scientific">Tremella mesenterica</name>
    <name type="common">Jelly fungus</name>
    <dbReference type="NCBI Taxonomy" id="5217"/>
    <lineage>
        <taxon>Eukaryota</taxon>
        <taxon>Fungi</taxon>
        <taxon>Dikarya</taxon>
        <taxon>Basidiomycota</taxon>
        <taxon>Agaricomycotina</taxon>
        <taxon>Tremellomycetes</taxon>
        <taxon>Tremellales</taxon>
        <taxon>Tremellaceae</taxon>
        <taxon>Tremella</taxon>
    </lineage>
</organism>
<feature type="domain" description="Amine oxidase" evidence="13">
    <location>
        <begin position="14"/>
        <end position="307"/>
    </location>
</feature>
<evidence type="ECO:0000256" key="10">
    <source>
        <dbReference type="ARBA" id="ARBA00047554"/>
    </source>
</evidence>
<dbReference type="InterPro" id="IPR004572">
    <property type="entry name" value="Protoporphyrinogen_oxidase"/>
</dbReference>
<reference evidence="14 15" key="1">
    <citation type="submission" date="2016-06" db="EMBL/GenBank/DDBJ databases">
        <title>Evolution of pathogenesis and genome organization in the Tremellales.</title>
        <authorList>
            <person name="Cuomo C."/>
            <person name="Litvintseva A."/>
            <person name="Heitman J."/>
            <person name="Chen Y."/>
            <person name="Sun S."/>
            <person name="Springer D."/>
            <person name="Dromer F."/>
            <person name="Young S."/>
            <person name="Zeng Q."/>
            <person name="Chapman S."/>
            <person name="Gujja S."/>
            <person name="Saif S."/>
            <person name="Birren B."/>
        </authorList>
    </citation>
    <scope>NUCLEOTIDE SEQUENCE [LARGE SCALE GENOMIC DNA]</scope>
    <source>
        <strain evidence="14 15">ATCC 28783</strain>
    </source>
</reference>
<evidence type="ECO:0000256" key="4">
    <source>
        <dbReference type="ARBA" id="ARBA00012867"/>
    </source>
</evidence>
<dbReference type="InterPro" id="IPR050464">
    <property type="entry name" value="Zeta_carotene_desat/Oxidored"/>
</dbReference>
<evidence type="ECO:0000256" key="1">
    <source>
        <dbReference type="ARBA" id="ARBA00002600"/>
    </source>
</evidence>
<keyword evidence="6 11" id="KW-0274">FAD</keyword>
<evidence type="ECO:0000256" key="7">
    <source>
        <dbReference type="ARBA" id="ARBA00023002"/>
    </source>
</evidence>
<evidence type="ECO:0000256" key="11">
    <source>
        <dbReference type="RuleBase" id="RU367069"/>
    </source>
</evidence>
<evidence type="ECO:0000313" key="14">
    <source>
        <dbReference type="EMBL" id="RXK40826.1"/>
    </source>
</evidence>
<evidence type="ECO:0000256" key="5">
    <source>
        <dbReference type="ARBA" id="ARBA00022630"/>
    </source>
</evidence>
<dbReference type="GO" id="GO:0004729">
    <property type="term" value="F:oxygen-dependent protoporphyrinogen oxidase activity"/>
    <property type="evidence" value="ECO:0007669"/>
    <property type="project" value="UniProtKB-UniRule"/>
</dbReference>
<evidence type="ECO:0000313" key="15">
    <source>
        <dbReference type="Proteomes" id="UP000289152"/>
    </source>
</evidence>